<dbReference type="PANTHER" id="PTHR43462:SF1">
    <property type="entry name" value="ALANYL-TRNA EDITING PROTEIN AARSD1"/>
    <property type="match status" value="1"/>
</dbReference>
<evidence type="ECO:0000256" key="1">
    <source>
        <dbReference type="ARBA" id="ARBA00001947"/>
    </source>
</evidence>
<dbReference type="Pfam" id="PF07973">
    <property type="entry name" value="tRNA_SAD"/>
    <property type="match status" value="1"/>
</dbReference>
<dbReference type="PANTHER" id="PTHR43462">
    <property type="entry name" value="ALANYL-TRNA EDITING PROTEIN"/>
    <property type="match status" value="1"/>
</dbReference>
<evidence type="ECO:0000313" key="19">
    <source>
        <dbReference type="Proteomes" id="UP000012081"/>
    </source>
</evidence>
<keyword evidence="8" id="KW-0479">Metal-binding</keyword>
<keyword evidence="19" id="KW-1185">Reference proteome</keyword>
<dbReference type="InterPro" id="IPR018164">
    <property type="entry name" value="Ala-tRNA-synth_IIc_N"/>
</dbReference>
<comment type="similarity">
    <text evidence="3">Belongs to the class-II aminoacyl-tRNA synthetase family.</text>
</comment>
<dbReference type="RefSeq" id="WP_003390499.1">
    <property type="nucleotide sequence ID" value="NZ_APBN01000011.1"/>
</dbReference>
<dbReference type="Pfam" id="PF01411">
    <property type="entry name" value="tRNA-synt_2c"/>
    <property type="match status" value="1"/>
</dbReference>
<dbReference type="GO" id="GO:0004813">
    <property type="term" value="F:alanine-tRNA ligase activity"/>
    <property type="evidence" value="ECO:0007669"/>
    <property type="project" value="UniProtKB-EC"/>
</dbReference>
<dbReference type="PROSITE" id="PS50860">
    <property type="entry name" value="AA_TRNA_LIGASE_II_ALA"/>
    <property type="match status" value="1"/>
</dbReference>
<dbReference type="SMART" id="SM00863">
    <property type="entry name" value="tRNA_SAD"/>
    <property type="match status" value="1"/>
</dbReference>
<evidence type="ECO:0000256" key="13">
    <source>
        <dbReference type="ARBA" id="ARBA00022917"/>
    </source>
</evidence>
<evidence type="ECO:0000256" key="8">
    <source>
        <dbReference type="ARBA" id="ARBA00022723"/>
    </source>
</evidence>
<dbReference type="PATRIC" id="fig|1300222.3.peg.4247"/>
<dbReference type="SUPFAM" id="SSF55186">
    <property type="entry name" value="ThrRS/AlaRS common domain"/>
    <property type="match status" value="1"/>
</dbReference>
<name>M8DC28_9BACL</name>
<keyword evidence="16" id="KW-0175">Coiled coil</keyword>
<evidence type="ECO:0000256" key="6">
    <source>
        <dbReference type="ARBA" id="ARBA00022555"/>
    </source>
</evidence>
<dbReference type="InterPro" id="IPR018165">
    <property type="entry name" value="Ala-tRNA-synth_IIc_core"/>
</dbReference>
<dbReference type="InterPro" id="IPR018163">
    <property type="entry name" value="Thr/Ala-tRNA-synth_IIc_edit"/>
</dbReference>
<reference evidence="18 19" key="1">
    <citation type="submission" date="2013-03" db="EMBL/GenBank/DDBJ databases">
        <title>Assembly of a new bacterial strain Brevibacillus borstelensis AK1.</title>
        <authorList>
            <person name="Rajan I."/>
            <person name="PoliReddy D."/>
            <person name="Sugumar T."/>
            <person name="Rathinam K."/>
            <person name="Alqarawi S."/>
            <person name="Khalil A.B."/>
            <person name="Sivakumar N."/>
        </authorList>
    </citation>
    <scope>NUCLEOTIDE SEQUENCE [LARGE SCALE GENOMIC DNA]</scope>
    <source>
        <strain evidence="18 19">AK1</strain>
    </source>
</reference>
<dbReference type="InterPro" id="IPR009000">
    <property type="entry name" value="Transl_B-barrel_sf"/>
</dbReference>
<dbReference type="Proteomes" id="UP000012081">
    <property type="component" value="Unassembled WGS sequence"/>
</dbReference>
<evidence type="ECO:0000256" key="12">
    <source>
        <dbReference type="ARBA" id="ARBA00022884"/>
    </source>
</evidence>
<protein>
    <recommendedName>
        <fullName evidence="5">Alanine--tRNA ligase</fullName>
        <ecNumber evidence="4">6.1.1.7</ecNumber>
    </recommendedName>
    <alternativeName>
        <fullName evidence="15">Alanyl-tRNA synthetase</fullName>
    </alternativeName>
</protein>
<evidence type="ECO:0000256" key="3">
    <source>
        <dbReference type="ARBA" id="ARBA00008226"/>
    </source>
</evidence>
<dbReference type="GO" id="GO:0002161">
    <property type="term" value="F:aminoacyl-tRNA deacylase activity"/>
    <property type="evidence" value="ECO:0007669"/>
    <property type="project" value="UniProtKB-ARBA"/>
</dbReference>
<keyword evidence="14 18" id="KW-0030">Aminoacyl-tRNA synthetase</keyword>
<keyword evidence="10" id="KW-0862">Zinc</keyword>
<dbReference type="InterPro" id="IPR012947">
    <property type="entry name" value="tRNA_SAD"/>
</dbReference>
<evidence type="ECO:0000259" key="17">
    <source>
        <dbReference type="PROSITE" id="PS50860"/>
    </source>
</evidence>
<dbReference type="EC" id="6.1.1.7" evidence="4"/>
<dbReference type="GO" id="GO:0006419">
    <property type="term" value="P:alanyl-tRNA aminoacylation"/>
    <property type="evidence" value="ECO:0007669"/>
    <property type="project" value="InterPro"/>
</dbReference>
<keyword evidence="9" id="KW-0547">Nucleotide-binding</keyword>
<dbReference type="STRING" id="1300222.I532_20196"/>
<dbReference type="AlphaFoldDB" id="M8DC28"/>
<feature type="domain" description="Alanyl-transfer RNA synthetases family profile" evidence="17">
    <location>
        <begin position="1"/>
        <end position="237"/>
    </location>
</feature>
<dbReference type="Gene3D" id="3.30.980.10">
    <property type="entry name" value="Threonyl-trna Synthetase, Chain A, domain 2"/>
    <property type="match status" value="1"/>
</dbReference>
<accession>M8DC28</accession>
<proteinExistence type="inferred from homology"/>
<comment type="cofactor">
    <cofactor evidence="1">
        <name>Zn(2+)</name>
        <dbReference type="ChEBI" id="CHEBI:29105"/>
    </cofactor>
</comment>
<evidence type="ECO:0000256" key="4">
    <source>
        <dbReference type="ARBA" id="ARBA00013168"/>
    </source>
</evidence>
<evidence type="ECO:0000256" key="2">
    <source>
        <dbReference type="ARBA" id="ARBA00004496"/>
    </source>
</evidence>
<feature type="coiled-coil region" evidence="16">
    <location>
        <begin position="257"/>
        <end position="302"/>
    </location>
</feature>
<dbReference type="FunFam" id="3.10.310.40:FF:000001">
    <property type="entry name" value="Alanine--tRNA ligase"/>
    <property type="match status" value="1"/>
</dbReference>
<gene>
    <name evidence="18" type="ORF">I532_20196</name>
</gene>
<keyword evidence="11" id="KW-0067">ATP-binding</keyword>
<evidence type="ECO:0000256" key="14">
    <source>
        <dbReference type="ARBA" id="ARBA00023146"/>
    </source>
</evidence>
<sequence>MDRLFIAGDWKGVPMNDRLYYQDVDLQTFEADVIKRGVEADGTAYVVLNQTAFYPTGGGQPCDTGTIEGVAVTDVEEVDGEIRHRLEAPLPEHTQRVTGRIDWDRRFDHMQQHTGQHILSATFIKLADAQTVAFHLGRDHVTIDVALSELTPELIEKAERQANQVVLENRPIDARFVTAEELEQLPLTKQPTVSENIRVVIIPDYDYNPCGGTHPKTTGEVGPIKIIGWERHRGNIRIQFLCGWRALADYTRKQHLLQDLTRMMTTSEAEIADMLQRLLAEKEALKDSLQQKETELLTYEAARYLKEAAELGNARVVQASFTGRSMQELQQLARTLTSQDEHVIALLATTTDKLQLVFARGGQVAAPMNQLLKETLPLIDGKGGGNPAMAQGGGAPTVAADAVLDHARGLLEV</sequence>
<evidence type="ECO:0000256" key="11">
    <source>
        <dbReference type="ARBA" id="ARBA00022840"/>
    </source>
</evidence>
<organism evidence="18 19">
    <name type="scientific">Brevibacillus borstelensis AK1</name>
    <dbReference type="NCBI Taxonomy" id="1300222"/>
    <lineage>
        <taxon>Bacteria</taxon>
        <taxon>Bacillati</taxon>
        <taxon>Bacillota</taxon>
        <taxon>Bacilli</taxon>
        <taxon>Bacillales</taxon>
        <taxon>Paenibacillaceae</taxon>
        <taxon>Brevibacillus</taxon>
    </lineage>
</organism>
<evidence type="ECO:0000256" key="9">
    <source>
        <dbReference type="ARBA" id="ARBA00022741"/>
    </source>
</evidence>
<evidence type="ECO:0000256" key="7">
    <source>
        <dbReference type="ARBA" id="ARBA00022598"/>
    </source>
</evidence>
<dbReference type="GO" id="GO:0046872">
    <property type="term" value="F:metal ion binding"/>
    <property type="evidence" value="ECO:0007669"/>
    <property type="project" value="UniProtKB-KW"/>
</dbReference>
<dbReference type="InterPro" id="IPR051335">
    <property type="entry name" value="Alanyl-tRNA_Editing_Enzymes"/>
</dbReference>
<dbReference type="GO" id="GO:0000049">
    <property type="term" value="F:tRNA binding"/>
    <property type="evidence" value="ECO:0007669"/>
    <property type="project" value="UniProtKB-KW"/>
</dbReference>
<dbReference type="GO" id="GO:0005737">
    <property type="term" value="C:cytoplasm"/>
    <property type="evidence" value="ECO:0007669"/>
    <property type="project" value="UniProtKB-SubCell"/>
</dbReference>
<dbReference type="Gene3D" id="3.10.310.40">
    <property type="match status" value="1"/>
</dbReference>
<evidence type="ECO:0000256" key="15">
    <source>
        <dbReference type="ARBA" id="ARBA00032577"/>
    </source>
</evidence>
<dbReference type="Gene3D" id="2.40.30.130">
    <property type="match status" value="1"/>
</dbReference>
<dbReference type="EMBL" id="APBN01000011">
    <property type="protein sequence ID" value="EMT50963.1"/>
    <property type="molecule type" value="Genomic_DNA"/>
</dbReference>
<comment type="subcellular location">
    <subcellularLocation>
        <location evidence="2">Cytoplasm</location>
    </subcellularLocation>
</comment>
<dbReference type="SUPFAM" id="SSF50447">
    <property type="entry name" value="Translation proteins"/>
    <property type="match status" value="1"/>
</dbReference>
<keyword evidence="12" id="KW-0694">RNA-binding</keyword>
<keyword evidence="6" id="KW-0820">tRNA-binding</keyword>
<keyword evidence="13" id="KW-0648">Protein biosynthesis</keyword>
<keyword evidence="7" id="KW-0436">Ligase</keyword>
<comment type="caution">
    <text evidence="18">The sequence shown here is derived from an EMBL/GenBank/DDBJ whole genome shotgun (WGS) entry which is preliminary data.</text>
</comment>
<dbReference type="GO" id="GO:0005524">
    <property type="term" value="F:ATP binding"/>
    <property type="evidence" value="ECO:0007669"/>
    <property type="project" value="UniProtKB-KW"/>
</dbReference>
<evidence type="ECO:0000313" key="18">
    <source>
        <dbReference type="EMBL" id="EMT50963.1"/>
    </source>
</evidence>
<evidence type="ECO:0000256" key="5">
    <source>
        <dbReference type="ARBA" id="ARBA00017959"/>
    </source>
</evidence>
<evidence type="ECO:0000256" key="16">
    <source>
        <dbReference type="SAM" id="Coils"/>
    </source>
</evidence>
<evidence type="ECO:0000256" key="10">
    <source>
        <dbReference type="ARBA" id="ARBA00022833"/>
    </source>
</evidence>